<organism evidence="2 3">
    <name type="scientific">Aspergillus luchuensis (strain CBS 106.47)</name>
    <dbReference type="NCBI Taxonomy" id="1137211"/>
    <lineage>
        <taxon>Eukaryota</taxon>
        <taxon>Fungi</taxon>
        <taxon>Dikarya</taxon>
        <taxon>Ascomycota</taxon>
        <taxon>Pezizomycotina</taxon>
        <taxon>Eurotiomycetes</taxon>
        <taxon>Eurotiomycetidae</taxon>
        <taxon>Eurotiales</taxon>
        <taxon>Aspergillaceae</taxon>
        <taxon>Aspergillus</taxon>
        <taxon>Aspergillus subgen. Circumdati</taxon>
    </lineage>
</organism>
<proteinExistence type="predicted"/>
<sequence length="204" mass="23236">MNCDPGNCPGKIGLSASSQKVLQQSLDTHRDNLDRRLEHWDHNLIKTQSQNNQLSDVYLSHLKTLETTIQQSFSEVKDRLRTELESSSQFQRDMVLHSGTIEQPVATLERGICEPLSHLQASIQSCLSPISASLEQVSDYTSALPRFDNRASFTSLVHKESKETDTFNKPKATPRSQENRQFEQPYLEAISDDSEQPPLKRRRL</sequence>
<dbReference type="VEuPathDB" id="FungiDB:ASPFODRAFT_38458"/>
<evidence type="ECO:0000313" key="3">
    <source>
        <dbReference type="Proteomes" id="UP000184063"/>
    </source>
</evidence>
<feature type="region of interest" description="Disordered" evidence="1">
    <location>
        <begin position="160"/>
        <end position="204"/>
    </location>
</feature>
<accession>A0A1M3SZM5</accession>
<gene>
    <name evidence="2" type="ORF">ASPFODRAFT_38458</name>
</gene>
<reference evidence="3" key="1">
    <citation type="journal article" date="2017" name="Genome Biol.">
        <title>Comparative genomics reveals high biological diversity and specific adaptations in the industrially and medically important fungal genus Aspergillus.</title>
        <authorList>
            <person name="de Vries R.P."/>
            <person name="Riley R."/>
            <person name="Wiebenga A."/>
            <person name="Aguilar-Osorio G."/>
            <person name="Amillis S."/>
            <person name="Uchima C.A."/>
            <person name="Anderluh G."/>
            <person name="Asadollahi M."/>
            <person name="Askin M."/>
            <person name="Barry K."/>
            <person name="Battaglia E."/>
            <person name="Bayram O."/>
            <person name="Benocci T."/>
            <person name="Braus-Stromeyer S.A."/>
            <person name="Caldana C."/>
            <person name="Canovas D."/>
            <person name="Cerqueira G.C."/>
            <person name="Chen F."/>
            <person name="Chen W."/>
            <person name="Choi C."/>
            <person name="Clum A."/>
            <person name="Dos Santos R.A."/>
            <person name="Damasio A.R."/>
            <person name="Diallinas G."/>
            <person name="Emri T."/>
            <person name="Fekete E."/>
            <person name="Flipphi M."/>
            <person name="Freyberg S."/>
            <person name="Gallo A."/>
            <person name="Gournas C."/>
            <person name="Habgood R."/>
            <person name="Hainaut M."/>
            <person name="Harispe M.L."/>
            <person name="Henrissat B."/>
            <person name="Hilden K.S."/>
            <person name="Hope R."/>
            <person name="Hossain A."/>
            <person name="Karabika E."/>
            <person name="Karaffa L."/>
            <person name="Karanyi Z."/>
            <person name="Krasevec N."/>
            <person name="Kuo A."/>
            <person name="Kusch H."/>
            <person name="LaButti K."/>
            <person name="Lagendijk E.L."/>
            <person name="Lapidus A."/>
            <person name="Levasseur A."/>
            <person name="Lindquist E."/>
            <person name="Lipzen A."/>
            <person name="Logrieco A.F."/>
            <person name="MacCabe A."/>
            <person name="Maekelae M.R."/>
            <person name="Malavazi I."/>
            <person name="Melin P."/>
            <person name="Meyer V."/>
            <person name="Mielnichuk N."/>
            <person name="Miskei M."/>
            <person name="Molnar A.P."/>
            <person name="Mule G."/>
            <person name="Ngan C.Y."/>
            <person name="Orejas M."/>
            <person name="Orosz E."/>
            <person name="Ouedraogo J.P."/>
            <person name="Overkamp K.M."/>
            <person name="Park H.-S."/>
            <person name="Perrone G."/>
            <person name="Piumi F."/>
            <person name="Punt P.J."/>
            <person name="Ram A.F."/>
            <person name="Ramon A."/>
            <person name="Rauscher S."/>
            <person name="Record E."/>
            <person name="Riano-Pachon D.M."/>
            <person name="Robert V."/>
            <person name="Roehrig J."/>
            <person name="Ruller R."/>
            <person name="Salamov A."/>
            <person name="Salih N.S."/>
            <person name="Samson R.A."/>
            <person name="Sandor E."/>
            <person name="Sanguinetti M."/>
            <person name="Schuetze T."/>
            <person name="Sepcic K."/>
            <person name="Shelest E."/>
            <person name="Sherlock G."/>
            <person name="Sophianopoulou V."/>
            <person name="Squina F.M."/>
            <person name="Sun H."/>
            <person name="Susca A."/>
            <person name="Todd R.B."/>
            <person name="Tsang A."/>
            <person name="Unkles S.E."/>
            <person name="van de Wiele N."/>
            <person name="van Rossen-Uffink D."/>
            <person name="Oliveira J.V."/>
            <person name="Vesth T.C."/>
            <person name="Visser J."/>
            <person name="Yu J.-H."/>
            <person name="Zhou M."/>
            <person name="Andersen M.R."/>
            <person name="Archer D.B."/>
            <person name="Baker S.E."/>
            <person name="Benoit I."/>
            <person name="Brakhage A.A."/>
            <person name="Braus G.H."/>
            <person name="Fischer R."/>
            <person name="Frisvad J.C."/>
            <person name="Goldman G.H."/>
            <person name="Houbraken J."/>
            <person name="Oakley B."/>
            <person name="Pocsi I."/>
            <person name="Scazzocchio C."/>
            <person name="Seiboth B."/>
            <person name="vanKuyk P.A."/>
            <person name="Wortman J."/>
            <person name="Dyer P.S."/>
            <person name="Grigoriev I.V."/>
        </authorList>
    </citation>
    <scope>NUCLEOTIDE SEQUENCE [LARGE SCALE GENOMIC DNA]</scope>
    <source>
        <strain evidence="3">CBS 106.47</strain>
    </source>
</reference>
<evidence type="ECO:0000313" key="2">
    <source>
        <dbReference type="EMBL" id="OJZ79960.1"/>
    </source>
</evidence>
<name>A0A1M3SZM5_ASPLC</name>
<dbReference type="EMBL" id="KV878264">
    <property type="protein sequence ID" value="OJZ79960.1"/>
    <property type="molecule type" value="Genomic_DNA"/>
</dbReference>
<dbReference type="Proteomes" id="UP000184063">
    <property type="component" value="Unassembled WGS sequence"/>
</dbReference>
<dbReference type="AlphaFoldDB" id="A0A1M3SZM5"/>
<protein>
    <submittedName>
        <fullName evidence="2">Uncharacterized protein</fullName>
    </submittedName>
</protein>
<evidence type="ECO:0000256" key="1">
    <source>
        <dbReference type="SAM" id="MobiDB-lite"/>
    </source>
</evidence>